<dbReference type="Gene3D" id="1.10.3290.10">
    <property type="entry name" value="Fido-like domain"/>
    <property type="match status" value="1"/>
</dbReference>
<name>A0A7G6SMZ2_9HYPH</name>
<evidence type="ECO:0000256" key="1">
    <source>
        <dbReference type="PIRSR" id="PIRSR640198-1"/>
    </source>
</evidence>
<dbReference type="InterPro" id="IPR040198">
    <property type="entry name" value="Fido_containing"/>
</dbReference>
<proteinExistence type="predicted"/>
<feature type="active site" evidence="1">
    <location>
        <position position="131"/>
    </location>
</feature>
<dbReference type="Proteomes" id="UP000515465">
    <property type="component" value="Chromosome"/>
</dbReference>
<organism evidence="4 5">
    <name type="scientific">Mesorhizobium huakuii</name>
    <dbReference type="NCBI Taxonomy" id="28104"/>
    <lineage>
        <taxon>Bacteria</taxon>
        <taxon>Pseudomonadati</taxon>
        <taxon>Pseudomonadota</taxon>
        <taxon>Alphaproteobacteria</taxon>
        <taxon>Hyphomicrobiales</taxon>
        <taxon>Phyllobacteriaceae</taxon>
        <taxon>Mesorhizobium</taxon>
    </lineage>
</organism>
<dbReference type="NCBIfam" id="TIGR02613">
    <property type="entry name" value="mob_myst_B"/>
    <property type="match status" value="1"/>
</dbReference>
<dbReference type="InterPro" id="IPR013436">
    <property type="entry name" value="Mobile_mystery_prot_B"/>
</dbReference>
<dbReference type="AlphaFoldDB" id="A0A7G6SMZ2"/>
<dbReference type="PROSITE" id="PS51459">
    <property type="entry name" value="FIDO"/>
    <property type="match status" value="1"/>
</dbReference>
<evidence type="ECO:0000256" key="2">
    <source>
        <dbReference type="SAM" id="MobiDB-lite"/>
    </source>
</evidence>
<dbReference type="PANTHER" id="PTHR13504">
    <property type="entry name" value="FIDO DOMAIN-CONTAINING PROTEIN DDB_G0283145"/>
    <property type="match status" value="1"/>
</dbReference>
<gene>
    <name evidence="4" type="ORF">HB778_03800</name>
</gene>
<dbReference type="PANTHER" id="PTHR13504:SF39">
    <property type="entry name" value="CELL FILAMENTATION PROTEIN"/>
    <property type="match status" value="1"/>
</dbReference>
<dbReference type="InterPro" id="IPR003812">
    <property type="entry name" value="Fido"/>
</dbReference>
<reference evidence="5" key="1">
    <citation type="journal article" date="2020" name="Mol. Plant Microbe">
        <title>Rhizobial microsymbionts of the narrowly endemic Oxytropis species growing in Kamchatka are characterized by significant genetic diversity and possess a set of genes that are associated with T3SS and T6SS secretion systems and can affect the development of symbiosis.</title>
        <authorList>
            <person name="Safronova V."/>
            <person name="Guro P."/>
            <person name="Sazanova A."/>
            <person name="Kuznetsova I."/>
            <person name="Belimov A."/>
            <person name="Yakubov V."/>
            <person name="Chirak E."/>
            <person name="Afonin A."/>
            <person name="Gogolev Y."/>
            <person name="Andronov E."/>
            <person name="Tikhonovich I."/>
        </authorList>
    </citation>
    <scope>NUCLEOTIDE SEQUENCE [LARGE SCALE GENOMIC DNA]</scope>
    <source>
        <strain evidence="5">583</strain>
    </source>
</reference>
<evidence type="ECO:0000313" key="5">
    <source>
        <dbReference type="Proteomes" id="UP000515465"/>
    </source>
</evidence>
<dbReference type="EMBL" id="CP050296">
    <property type="protein sequence ID" value="QND55874.1"/>
    <property type="molecule type" value="Genomic_DNA"/>
</dbReference>
<sequence length="203" mass="22688">MTIAPDYPEGATPLDPNELGGLKHRHITTQAELNELEQANITSGLLWLSRTRRKDILTDGFAIELHRRLFGEVWNWAGTFRTTGKNIGVDPMQIGVQLRAALDDALYWMNRGTYAPIEAAVRLHRRVVFIHPFANGNGRHARILADAMLEKLYGVDPIDWTAGADLLKMNERRAAYILALKAADRHDIGPLLTFVGLAGRLQS</sequence>
<dbReference type="InterPro" id="IPR036597">
    <property type="entry name" value="Fido-like_dom_sf"/>
</dbReference>
<dbReference type="Pfam" id="PF02661">
    <property type="entry name" value="Fic"/>
    <property type="match status" value="1"/>
</dbReference>
<evidence type="ECO:0000313" key="4">
    <source>
        <dbReference type="EMBL" id="QND55874.1"/>
    </source>
</evidence>
<evidence type="ECO:0000259" key="3">
    <source>
        <dbReference type="PROSITE" id="PS51459"/>
    </source>
</evidence>
<feature type="region of interest" description="Disordered" evidence="2">
    <location>
        <begin position="1"/>
        <end position="20"/>
    </location>
</feature>
<feature type="domain" description="Fido" evidence="3">
    <location>
        <begin position="57"/>
        <end position="197"/>
    </location>
</feature>
<dbReference type="RefSeq" id="WP_183461596.1">
    <property type="nucleotide sequence ID" value="NZ_CP050296.1"/>
</dbReference>
<protein>
    <submittedName>
        <fullName evidence="4">Mobile mystery protein B</fullName>
    </submittedName>
</protein>
<accession>A0A7G6SMZ2</accession>
<dbReference type="SUPFAM" id="SSF140931">
    <property type="entry name" value="Fic-like"/>
    <property type="match status" value="1"/>
</dbReference>